<dbReference type="KEGG" id="pus:CKA81_00070"/>
<dbReference type="InterPro" id="IPR050641">
    <property type="entry name" value="RIFMO-like"/>
</dbReference>
<sequence length="544" mass="59762">MESSMTDTPVLIVGGGPAGSALAIELGWRGVPCTVLEQGDGTVDHPRLGIILSRTMEFARRWGIADRIYNCGFNNDYELNVVYCTSMAGHLLGRDENPSCNAMQPPPQSPVKRQRCPQMWFNPILEKAAREYDTVDFKHFHKLESFEDRGDHVLATCLNTQTGETVRIRTQYMVGCDGAASGVRSQLGIDMLGKPVLSYSMNIFIRAPGLAALHDKGEAERYIFVRPGGTWANLTVVDGRDLWRITIIGNETMMNLEEFDAQSVVRQCMGTDDLEFEIISSIPWRRTELTAEHFRKGRVFLAGDAAHTMSPTGGHGMSTGVADAADLGWKLDAILNGWGTDGLLDAYEIERRPIAAMVAAASAENFRAWTSVPDSDRVLDVGPEGDACRQAVGEHMKRAGRADWDSLGLQLGYRYDDSPLCVADGTPVPQLDVLDYQQTARPGSRAPHAWLEDGRSTLDLFGRGFTLMRFSSTVPVSPLIDAAQEQNVPLTLVDIANEEIASLYERKLVLVRPDGFVAWRDDALPTDAPSLIEIVRGAHVHATA</sequence>
<dbReference type="GO" id="GO:0071949">
    <property type="term" value="F:FAD binding"/>
    <property type="evidence" value="ECO:0007669"/>
    <property type="project" value="InterPro"/>
</dbReference>
<evidence type="ECO:0000256" key="1">
    <source>
        <dbReference type="ARBA" id="ARBA00001974"/>
    </source>
</evidence>
<dbReference type="InterPro" id="IPR002938">
    <property type="entry name" value="FAD-bd"/>
</dbReference>
<dbReference type="Gene3D" id="3.50.50.60">
    <property type="entry name" value="FAD/NAD(P)-binding domain"/>
    <property type="match status" value="1"/>
</dbReference>
<keyword evidence="6" id="KW-1185">Reference proteome</keyword>
<dbReference type="SUPFAM" id="SSF51905">
    <property type="entry name" value="FAD/NAD(P)-binding domain"/>
    <property type="match status" value="1"/>
</dbReference>
<evidence type="ECO:0000313" key="6">
    <source>
        <dbReference type="Proteomes" id="UP000283474"/>
    </source>
</evidence>
<dbReference type="AlphaFoldDB" id="A0A410G7X6"/>
<keyword evidence="3" id="KW-0274">FAD</keyword>
<name>A0A410G7X6_9BURK</name>
<comment type="cofactor">
    <cofactor evidence="1">
        <name>FAD</name>
        <dbReference type="ChEBI" id="CHEBI:57692"/>
    </cofactor>
</comment>
<evidence type="ECO:0000256" key="3">
    <source>
        <dbReference type="ARBA" id="ARBA00022827"/>
    </source>
</evidence>
<dbReference type="GO" id="GO:0016709">
    <property type="term" value="F:oxidoreductase activity, acting on paired donors, with incorporation or reduction of molecular oxygen, NAD(P)H as one donor, and incorporation of one atom of oxygen"/>
    <property type="evidence" value="ECO:0007669"/>
    <property type="project" value="UniProtKB-ARBA"/>
</dbReference>
<organism evidence="5 6">
    <name type="scientific">Pollutimonas thiosulfatoxidans</name>
    <dbReference type="NCBI Taxonomy" id="2028345"/>
    <lineage>
        <taxon>Bacteria</taxon>
        <taxon>Pseudomonadati</taxon>
        <taxon>Pseudomonadota</taxon>
        <taxon>Betaproteobacteria</taxon>
        <taxon>Burkholderiales</taxon>
        <taxon>Alcaligenaceae</taxon>
        <taxon>Pollutimonas</taxon>
    </lineage>
</organism>
<protein>
    <submittedName>
        <fullName evidence="5">2-polyprenyl-6-methoxyphenol hydroxylase</fullName>
    </submittedName>
</protein>
<evidence type="ECO:0000313" key="5">
    <source>
        <dbReference type="EMBL" id="QAA92419.1"/>
    </source>
</evidence>
<dbReference type="PANTHER" id="PTHR43004">
    <property type="entry name" value="TRK SYSTEM POTASSIUM UPTAKE PROTEIN"/>
    <property type="match status" value="1"/>
</dbReference>
<accession>A0A410G7X6</accession>
<dbReference type="Pfam" id="PF21274">
    <property type="entry name" value="Rng_hyd_C"/>
    <property type="match status" value="1"/>
</dbReference>
<feature type="domain" description="FAD-binding" evidence="4">
    <location>
        <begin position="7"/>
        <end position="360"/>
    </location>
</feature>
<dbReference type="Proteomes" id="UP000283474">
    <property type="component" value="Chromosome"/>
</dbReference>
<dbReference type="Gene3D" id="3.40.30.120">
    <property type="match status" value="1"/>
</dbReference>
<dbReference type="Gene3D" id="3.30.9.10">
    <property type="entry name" value="D-Amino Acid Oxidase, subunit A, domain 2"/>
    <property type="match status" value="1"/>
</dbReference>
<keyword evidence="2" id="KW-0285">Flavoprotein</keyword>
<evidence type="ECO:0000256" key="2">
    <source>
        <dbReference type="ARBA" id="ARBA00022630"/>
    </source>
</evidence>
<proteinExistence type="predicted"/>
<dbReference type="OrthoDB" id="3443359at2"/>
<dbReference type="NCBIfam" id="NF004780">
    <property type="entry name" value="PRK06126.1"/>
    <property type="match status" value="1"/>
</dbReference>
<dbReference type="InterPro" id="IPR036188">
    <property type="entry name" value="FAD/NAD-bd_sf"/>
</dbReference>
<dbReference type="PANTHER" id="PTHR43004:SF19">
    <property type="entry name" value="BINDING MONOOXYGENASE, PUTATIVE (JCVI)-RELATED"/>
    <property type="match status" value="1"/>
</dbReference>
<gene>
    <name evidence="5" type="ORF">CKA81_00070</name>
</gene>
<dbReference type="EMBL" id="CP022987">
    <property type="protein sequence ID" value="QAA92419.1"/>
    <property type="molecule type" value="Genomic_DNA"/>
</dbReference>
<reference evidence="5 6" key="1">
    <citation type="submission" date="2017-08" db="EMBL/GenBank/DDBJ databases">
        <authorList>
            <person name="Park S.-J."/>
            <person name="Kim H."/>
        </authorList>
    </citation>
    <scope>NUCLEOTIDE SEQUENCE [LARGE SCALE GENOMIC DNA]</scope>
    <source>
        <strain evidence="6">ye3</strain>
    </source>
</reference>
<evidence type="ECO:0000259" key="4">
    <source>
        <dbReference type="Pfam" id="PF01494"/>
    </source>
</evidence>
<dbReference type="PRINTS" id="PR00420">
    <property type="entry name" value="RNGMNOXGNASE"/>
</dbReference>
<dbReference type="Pfam" id="PF01494">
    <property type="entry name" value="FAD_binding_3"/>
    <property type="match status" value="1"/>
</dbReference>